<evidence type="ECO:0000256" key="8">
    <source>
        <dbReference type="ARBA" id="ARBA00023157"/>
    </source>
</evidence>
<dbReference type="PROSITE" id="PS50923">
    <property type="entry name" value="SUSHI"/>
    <property type="match status" value="4"/>
</dbReference>
<feature type="disulfide bond" evidence="10">
    <location>
        <begin position="396"/>
        <end position="406"/>
    </location>
</feature>
<dbReference type="Gene3D" id="2.10.70.10">
    <property type="entry name" value="Complement Module, domain 1"/>
    <property type="match status" value="4"/>
</dbReference>
<feature type="disulfide bond" evidence="10">
    <location>
        <begin position="287"/>
        <end position="297"/>
    </location>
</feature>
<keyword evidence="11" id="KW-0768">Sushi</keyword>
<evidence type="ECO:0000256" key="10">
    <source>
        <dbReference type="PROSITE-ProRule" id="PRU00196"/>
    </source>
</evidence>
<feature type="disulfide bond" evidence="10">
    <location>
        <begin position="562"/>
        <end position="572"/>
    </location>
</feature>
<dbReference type="InterPro" id="IPR000436">
    <property type="entry name" value="Sushi_SCR_CCP_dom"/>
</dbReference>
<name>A0A2T7NLS6_POMCA</name>
<feature type="domain" description="HYR" evidence="15">
    <location>
        <begin position="1183"/>
        <end position="1266"/>
    </location>
</feature>
<feature type="domain" description="SRCR" evidence="14">
    <location>
        <begin position="215"/>
        <end position="318"/>
    </location>
</feature>
<evidence type="ECO:0000256" key="4">
    <source>
        <dbReference type="ARBA" id="ARBA00022729"/>
    </source>
</evidence>
<dbReference type="PROSITE" id="PS51120">
    <property type="entry name" value="LDLRB"/>
    <property type="match status" value="3"/>
</dbReference>
<proteinExistence type="predicted"/>
<feature type="disulfide bond" evidence="10">
    <location>
        <begin position="71"/>
        <end position="81"/>
    </location>
</feature>
<keyword evidence="7 13" id="KW-0472">Membrane</keyword>
<evidence type="ECO:0000313" key="17">
    <source>
        <dbReference type="EMBL" id="PVD22127.1"/>
    </source>
</evidence>
<dbReference type="PANTHER" id="PTHR48071:SF18">
    <property type="entry name" value="DELETED IN MALIGNANT BRAIN TUMORS 1 PROTEIN-RELATED"/>
    <property type="match status" value="1"/>
</dbReference>
<feature type="domain" description="Sushi" evidence="16">
    <location>
        <begin position="1120"/>
        <end position="1184"/>
    </location>
</feature>
<dbReference type="FunFam" id="3.10.250.10:FF:000011">
    <property type="entry name" value="Scavenger receptor class A member 5"/>
    <property type="match status" value="1"/>
</dbReference>
<dbReference type="FunFam" id="3.10.250.10:FF:000026">
    <property type="entry name" value="Tequila, isoform D"/>
    <property type="match status" value="1"/>
</dbReference>
<evidence type="ECO:0000256" key="12">
    <source>
        <dbReference type="PROSITE-ProRule" id="PRU00461"/>
    </source>
</evidence>
<keyword evidence="4" id="KW-0732">Signal</keyword>
<feature type="repeat" description="LDL-receptor class B" evidence="12">
    <location>
        <begin position="819"/>
        <end position="864"/>
    </location>
</feature>
<dbReference type="Gene3D" id="2.120.10.30">
    <property type="entry name" value="TolB, C-terminal domain"/>
    <property type="match status" value="1"/>
</dbReference>
<keyword evidence="2" id="KW-0245">EGF-like domain</keyword>
<feature type="repeat" description="LDL-receptor class B" evidence="12">
    <location>
        <begin position="732"/>
        <end position="774"/>
    </location>
</feature>
<dbReference type="Pfam" id="PF02494">
    <property type="entry name" value="HYR"/>
    <property type="match status" value="2"/>
</dbReference>
<dbReference type="FunFam" id="3.10.250.10:FF:000016">
    <property type="entry name" value="Scavenger receptor cysteine-rich protein type 12"/>
    <property type="match status" value="1"/>
</dbReference>
<keyword evidence="6 13" id="KW-1133">Transmembrane helix</keyword>
<dbReference type="SUPFAM" id="SSF56487">
    <property type="entry name" value="SRCR-like"/>
    <property type="match status" value="7"/>
</dbReference>
<evidence type="ECO:0000256" key="11">
    <source>
        <dbReference type="PROSITE-ProRule" id="PRU00302"/>
    </source>
</evidence>
<evidence type="ECO:0000259" key="15">
    <source>
        <dbReference type="PROSITE" id="PS50825"/>
    </source>
</evidence>
<organism evidence="17 18">
    <name type="scientific">Pomacea canaliculata</name>
    <name type="common">Golden apple snail</name>
    <dbReference type="NCBI Taxonomy" id="400727"/>
    <lineage>
        <taxon>Eukaryota</taxon>
        <taxon>Metazoa</taxon>
        <taxon>Spiralia</taxon>
        <taxon>Lophotrochozoa</taxon>
        <taxon>Mollusca</taxon>
        <taxon>Gastropoda</taxon>
        <taxon>Caenogastropoda</taxon>
        <taxon>Architaenioglossa</taxon>
        <taxon>Ampullarioidea</taxon>
        <taxon>Ampullariidae</taxon>
        <taxon>Pomacea</taxon>
    </lineage>
</organism>
<evidence type="ECO:0008006" key="19">
    <source>
        <dbReference type="Google" id="ProtNLM"/>
    </source>
</evidence>
<protein>
    <recommendedName>
        <fullName evidence="19">Deleted in malignant brain tumors 1 protein-like</fullName>
    </recommendedName>
</protein>
<comment type="caution">
    <text evidence="10">Lacks conserved residue(s) required for the propagation of feature annotation.</text>
</comment>
<evidence type="ECO:0000256" key="5">
    <source>
        <dbReference type="ARBA" id="ARBA00022737"/>
    </source>
</evidence>
<accession>A0A2T7NLS6</accession>
<dbReference type="Pfam" id="PF00530">
    <property type="entry name" value="SRCR"/>
    <property type="match status" value="7"/>
</dbReference>
<dbReference type="Pfam" id="PF00058">
    <property type="entry name" value="Ldl_recept_b"/>
    <property type="match status" value="2"/>
</dbReference>
<dbReference type="PRINTS" id="PR00258">
    <property type="entry name" value="SPERACTRCPTR"/>
</dbReference>
<feature type="domain" description="SRCR" evidence="14">
    <location>
        <begin position="111"/>
        <end position="206"/>
    </location>
</feature>
<feature type="domain" description="SRCR" evidence="14">
    <location>
        <begin position="5"/>
        <end position="102"/>
    </location>
</feature>
<evidence type="ECO:0000313" key="18">
    <source>
        <dbReference type="Proteomes" id="UP000245119"/>
    </source>
</evidence>
<feature type="disulfide bond" evidence="10">
    <location>
        <begin position="642"/>
        <end position="706"/>
    </location>
</feature>
<evidence type="ECO:0000256" key="3">
    <source>
        <dbReference type="ARBA" id="ARBA00022692"/>
    </source>
</evidence>
<dbReference type="PANTHER" id="PTHR48071">
    <property type="entry name" value="SRCR DOMAIN-CONTAINING PROTEIN"/>
    <property type="match status" value="1"/>
</dbReference>
<feature type="domain" description="SRCR" evidence="14">
    <location>
        <begin position="423"/>
        <end position="483"/>
    </location>
</feature>
<dbReference type="InterPro" id="IPR011042">
    <property type="entry name" value="6-blade_b-propeller_TolB-like"/>
</dbReference>
<evidence type="ECO:0000256" key="2">
    <source>
        <dbReference type="ARBA" id="ARBA00022536"/>
    </source>
</evidence>
<feature type="domain" description="SRCR" evidence="14">
    <location>
        <begin position="616"/>
        <end position="717"/>
    </location>
</feature>
<dbReference type="FunFam" id="2.120.10.30:FF:000241">
    <property type="entry name" value="Low-density lipoprotein receptor-related protein 6"/>
    <property type="match status" value="1"/>
</dbReference>
<dbReference type="PROSITE" id="PS50287">
    <property type="entry name" value="SRCR_2"/>
    <property type="match status" value="7"/>
</dbReference>
<evidence type="ECO:0000256" key="9">
    <source>
        <dbReference type="ARBA" id="ARBA00023180"/>
    </source>
</evidence>
<dbReference type="EMBL" id="PZQS01000011">
    <property type="protein sequence ID" value="PVD22127.1"/>
    <property type="molecule type" value="Genomic_DNA"/>
</dbReference>
<dbReference type="InterPro" id="IPR035976">
    <property type="entry name" value="Sushi/SCR/CCP_sf"/>
</dbReference>
<dbReference type="InterPro" id="IPR000033">
    <property type="entry name" value="LDLR_classB_rpt"/>
</dbReference>
<feature type="domain" description="SRCR" evidence="14">
    <location>
        <begin position="490"/>
        <end position="593"/>
    </location>
</feature>
<gene>
    <name evidence="17" type="ORF">C0Q70_17931</name>
</gene>
<dbReference type="PROSITE" id="PS50825">
    <property type="entry name" value="HYR"/>
    <property type="match status" value="2"/>
</dbReference>
<comment type="caution">
    <text evidence="17">The sequence shown here is derived from an EMBL/GenBank/DDBJ whole genome shotgun (WGS) entry which is preliminary data.</text>
</comment>
<feature type="disulfide bond" evidence="11">
    <location>
        <begin position="1269"/>
        <end position="1312"/>
    </location>
</feature>
<feature type="domain" description="HYR" evidence="15">
    <location>
        <begin position="974"/>
        <end position="1055"/>
    </location>
</feature>
<dbReference type="OrthoDB" id="536948at2759"/>
<evidence type="ECO:0000256" key="6">
    <source>
        <dbReference type="ARBA" id="ARBA00022989"/>
    </source>
</evidence>
<dbReference type="SMART" id="SM00032">
    <property type="entry name" value="CCP"/>
    <property type="match status" value="4"/>
</dbReference>
<dbReference type="FunFam" id="3.10.250.10:FF:000001">
    <property type="entry name" value="Lysyl oxidase 4 isoform X1"/>
    <property type="match status" value="2"/>
</dbReference>
<feature type="disulfide bond" evidence="10">
    <location>
        <begin position="452"/>
        <end position="462"/>
    </location>
</feature>
<keyword evidence="18" id="KW-1185">Reference proteome</keyword>
<dbReference type="SMART" id="SM00135">
    <property type="entry name" value="LY"/>
    <property type="match status" value="3"/>
</dbReference>
<dbReference type="CDD" id="cd00033">
    <property type="entry name" value="CCP"/>
    <property type="match status" value="4"/>
</dbReference>
<dbReference type="InterPro" id="IPR001190">
    <property type="entry name" value="SRCR"/>
</dbReference>
<keyword evidence="8 10" id="KW-1015">Disulfide bond</keyword>
<feature type="transmembrane region" description="Helical" evidence="13">
    <location>
        <begin position="1354"/>
        <end position="1376"/>
    </location>
</feature>
<keyword evidence="9" id="KW-0325">Glycoprotein</keyword>
<dbReference type="Proteomes" id="UP000245119">
    <property type="component" value="Linkage Group LG11"/>
</dbReference>
<keyword evidence="5" id="KW-0677">Repeat</keyword>
<dbReference type="SMART" id="SM00202">
    <property type="entry name" value="SR"/>
    <property type="match status" value="7"/>
</dbReference>
<feature type="repeat" description="LDL-receptor class B" evidence="12">
    <location>
        <begin position="775"/>
        <end position="818"/>
    </location>
</feature>
<dbReference type="FunFam" id="3.10.250.10:FF:000006">
    <property type="entry name" value="neurotrypsin isoform X2"/>
    <property type="match status" value="1"/>
</dbReference>
<feature type="domain" description="Sushi" evidence="16">
    <location>
        <begin position="1056"/>
        <end position="1119"/>
    </location>
</feature>
<feature type="domain" description="Sushi" evidence="16">
    <location>
        <begin position="1267"/>
        <end position="1327"/>
    </location>
</feature>
<evidence type="ECO:0000256" key="13">
    <source>
        <dbReference type="SAM" id="Phobius"/>
    </source>
</evidence>
<dbReference type="InterPro" id="IPR003410">
    <property type="entry name" value="HYR_dom"/>
</dbReference>
<feature type="disulfide bond" evidence="10">
    <location>
        <begin position="655"/>
        <end position="716"/>
    </location>
</feature>
<feature type="disulfide bond" evidence="10">
    <location>
        <begin position="174"/>
        <end position="184"/>
    </location>
</feature>
<feature type="domain" description="SRCR" evidence="14">
    <location>
        <begin position="326"/>
        <end position="427"/>
    </location>
</feature>
<dbReference type="InterPro" id="IPR036772">
    <property type="entry name" value="SRCR-like_dom_sf"/>
</dbReference>
<dbReference type="GO" id="GO:0016020">
    <property type="term" value="C:membrane"/>
    <property type="evidence" value="ECO:0007669"/>
    <property type="project" value="UniProtKB-SubCell"/>
</dbReference>
<evidence type="ECO:0000259" key="14">
    <source>
        <dbReference type="PROSITE" id="PS50287"/>
    </source>
</evidence>
<sequence length="1409" mass="148379">MPVAVRLSSGASMYEGRVEVLYNNIWGTVCDDHFDAVDAQVVCRTLGYTGGTVLQHAGQGRGPIWMDDVGCTGSESTLTQCPFPGWGEHNCDHSEDVGVRCTNPSVQDVQVRLANGAGPDSGRVEVLHNGQWGTVCDTNFDNAEAAVISGTATAFSSSHFGQGQGAIAVRRMDCRGPEPRLSQCNITWTSFFPTCTHMHEAGVSCRGTALPSLQVRLIGNYSSYQGLVVVYYNNTWGTVCDDDWDVNDATVVCRMLGLSTTNVRAMAGGHFRVPSPPSKIWLDDVNCNGSESSLAQCPSSQLGRTNCYHSEDAGVVCGGFVTMSPIRLAGGLTPREGRVEVFHNGSWGTVCDDDFGSEEAAVVCRSLGFMSQGAVAYPRARYGPGTGPIWLDDVSCAGTEQFIDRCAYRPWNQGNCDHREDVSVSCGAGAVAVSNARYGRGSGPIWLDDTQCVGNEASILQCRAKPIGSHNCYHSEDAGVICSTSIVTQIRLSPGPTSGRLEVNYNGTWGTVCDDGLTGSYGTGLAQVVCRQLRQPYTGAYAVTNARLGRGTGPILLDSVHCSGSETSLLQCYHDPWGRSDCSHYEDVGVVCQAGTSAISTTMRPTAPTNPANMFVTLEGTGITAYAGRVKVYYNGNWGTICNDRWDYRDAAVVCSMLGYPRNGSVAVTTTSVYGQGTGRIWMDNVQCTGMETNIGSCSHSGANFCGHNEDAAVSCPRSSHADGIAVDSISGLIFYSDTGLNLIVLMTISGFDQKTIVNSDLDEPRAIVLDPQNGVLFWTDWGARAKIERANYDGTSRQTIINSNLTWPNALALDMPNQRLYWVDSSSTQNDKVEYSRLDGTGRTVIYSVANTQFFGMALFNNQLFLTNWNGTGLTRINTDGTMATTVGPPISHRLNDVHVHFNGAGGQGQGCTPLQAPVNGGIMPFSCTSGSVNSGSTCTVACKAGFTLRSPSVLACLPSGSWSNYGLQPVCVDTQPPKITCPYNINVNAEKGKTSATVSWSPIVASDNSGSVTVITSMTSPIVLNEGMYTITAKAFDSSGLSSSCSFSVNVNVNRCSPITLPPYTQLLTSPCPSYYGSVCRVACSAGYQMAGASTMDVTCESLGITFRWDPQPSCKPIPCPALTAPDHGTVSPASCLTPGSPVGSQCSLTCQTGFTLTGSSQTVTCTSAGRWDNGQAAVCLDVTPPTLKCPTNVNVVAANGMTSAVANWPTATVQDNAGNDQVVVTSSLPSGMTLEEGQHSVTVRAIDRSGQSSSCTFMVTVTAITCSKPPVPSNGALSGCQNASPVGATCQQTCNSGFQMTGGTLVRTCDVDGQWSGEVATCLTGAAAARAQQGNSGGGGGSSSSSNTGSVVAGVVVGIIIIAIIVTGGFLYYKRMLWGPQSRSRRGIQLTSTSGSGLDNPLYDTN</sequence>
<evidence type="ECO:0000256" key="1">
    <source>
        <dbReference type="ARBA" id="ARBA00004167"/>
    </source>
</evidence>
<feature type="domain" description="Sushi" evidence="16">
    <location>
        <begin position="911"/>
        <end position="975"/>
    </location>
</feature>
<dbReference type="SUPFAM" id="SSF63825">
    <property type="entry name" value="YWTD domain"/>
    <property type="match status" value="1"/>
</dbReference>
<evidence type="ECO:0000259" key="16">
    <source>
        <dbReference type="PROSITE" id="PS50923"/>
    </source>
</evidence>
<dbReference type="PROSITE" id="PS00420">
    <property type="entry name" value="SRCR_1"/>
    <property type="match status" value="2"/>
</dbReference>
<evidence type="ECO:0000256" key="7">
    <source>
        <dbReference type="ARBA" id="ARBA00023136"/>
    </source>
</evidence>
<dbReference type="Gene3D" id="3.10.250.10">
    <property type="entry name" value="SRCR-like domain"/>
    <property type="match status" value="6"/>
</dbReference>
<reference evidence="17 18" key="1">
    <citation type="submission" date="2018-04" db="EMBL/GenBank/DDBJ databases">
        <title>The genome of golden apple snail Pomacea canaliculata provides insight into stress tolerance and invasive adaptation.</title>
        <authorList>
            <person name="Liu C."/>
            <person name="Liu B."/>
            <person name="Ren Y."/>
            <person name="Zhang Y."/>
            <person name="Wang H."/>
            <person name="Li S."/>
            <person name="Jiang F."/>
            <person name="Yin L."/>
            <person name="Zhang G."/>
            <person name="Qian W."/>
            <person name="Fan W."/>
        </authorList>
    </citation>
    <scope>NUCLEOTIDE SEQUENCE [LARGE SCALE GENOMIC DNA]</scope>
    <source>
        <strain evidence="17">SZHN2017</strain>
        <tissue evidence="17">Muscle</tissue>
    </source>
</reference>
<feature type="disulfide bond" evidence="10">
    <location>
        <begin position="688"/>
        <end position="698"/>
    </location>
</feature>
<keyword evidence="3 13" id="KW-0812">Transmembrane</keyword>
<dbReference type="Pfam" id="PF00084">
    <property type="entry name" value="Sushi"/>
    <property type="match status" value="3"/>
</dbReference>
<comment type="subcellular location">
    <subcellularLocation>
        <location evidence="1">Membrane</location>
        <topology evidence="1">Single-pass membrane protein</topology>
    </subcellularLocation>
</comment>
<dbReference type="SUPFAM" id="SSF57535">
    <property type="entry name" value="Complement control module/SCR domain"/>
    <property type="match status" value="4"/>
</dbReference>
<dbReference type="STRING" id="400727.A0A2T7NLS6"/>